<evidence type="ECO:0000256" key="1">
    <source>
        <dbReference type="ARBA" id="ARBA00004370"/>
    </source>
</evidence>
<dbReference type="Gene3D" id="1.10.287.950">
    <property type="entry name" value="Methyl-accepting chemotaxis protein"/>
    <property type="match status" value="1"/>
</dbReference>
<dbReference type="EMBL" id="JAPUBN010000024">
    <property type="protein sequence ID" value="MCZ2723685.1"/>
    <property type="molecule type" value="Genomic_DNA"/>
</dbReference>
<name>A0ABT4JZ57_9GAMM</name>
<organism evidence="8 9">
    <name type="scientific">Marinomonas phaeophyticola</name>
    <dbReference type="NCBI Taxonomy" id="3004091"/>
    <lineage>
        <taxon>Bacteria</taxon>
        <taxon>Pseudomonadati</taxon>
        <taxon>Pseudomonadota</taxon>
        <taxon>Gammaproteobacteria</taxon>
        <taxon>Oceanospirillales</taxon>
        <taxon>Oceanospirillaceae</taxon>
        <taxon>Marinomonas</taxon>
    </lineage>
</organism>
<keyword evidence="5" id="KW-0812">Transmembrane</keyword>
<evidence type="ECO:0000256" key="4">
    <source>
        <dbReference type="PROSITE-ProRule" id="PRU00284"/>
    </source>
</evidence>
<dbReference type="RefSeq" id="WP_269127830.1">
    <property type="nucleotide sequence ID" value="NZ_JAPUBN010000024.1"/>
</dbReference>
<dbReference type="Pfam" id="PF00015">
    <property type="entry name" value="MCPsignal"/>
    <property type="match status" value="1"/>
</dbReference>
<evidence type="ECO:0000256" key="3">
    <source>
        <dbReference type="ARBA" id="ARBA00029447"/>
    </source>
</evidence>
<dbReference type="PROSITE" id="PS50111">
    <property type="entry name" value="CHEMOTAXIS_TRANSDUC_2"/>
    <property type="match status" value="1"/>
</dbReference>
<comment type="subcellular location">
    <subcellularLocation>
        <location evidence="1">Membrane</location>
    </subcellularLocation>
</comment>
<evidence type="ECO:0000259" key="6">
    <source>
        <dbReference type="PROSITE" id="PS50111"/>
    </source>
</evidence>
<proteinExistence type="inferred from homology"/>
<feature type="transmembrane region" description="Helical" evidence="5">
    <location>
        <begin position="315"/>
        <end position="336"/>
    </location>
</feature>
<dbReference type="InterPro" id="IPR003660">
    <property type="entry name" value="HAMP_dom"/>
</dbReference>
<comment type="similarity">
    <text evidence="3">Belongs to the methyl-accepting chemotaxis (MCP) protein family.</text>
</comment>
<dbReference type="SMART" id="SM00304">
    <property type="entry name" value="HAMP"/>
    <property type="match status" value="1"/>
</dbReference>
<dbReference type="PROSITE" id="PS50885">
    <property type="entry name" value="HAMP"/>
    <property type="match status" value="1"/>
</dbReference>
<dbReference type="SUPFAM" id="SSF58104">
    <property type="entry name" value="Methyl-accepting chemotaxis protein (MCP) signaling domain"/>
    <property type="match status" value="1"/>
</dbReference>
<evidence type="ECO:0000313" key="8">
    <source>
        <dbReference type="EMBL" id="MCZ2723685.1"/>
    </source>
</evidence>
<keyword evidence="5" id="KW-0472">Membrane</keyword>
<comment type="caution">
    <text evidence="8">The sequence shown here is derived from an EMBL/GenBank/DDBJ whole genome shotgun (WGS) entry which is preliminary data.</text>
</comment>
<evidence type="ECO:0000256" key="5">
    <source>
        <dbReference type="SAM" id="Phobius"/>
    </source>
</evidence>
<dbReference type="PANTHER" id="PTHR32089:SF70">
    <property type="entry name" value="ENERGY TAXIS MODULATING METHYL ACCEPTING SENSORY TRANSDUCER"/>
    <property type="match status" value="1"/>
</dbReference>
<evidence type="ECO:0000313" key="9">
    <source>
        <dbReference type="Proteomes" id="UP001149719"/>
    </source>
</evidence>
<dbReference type="SMART" id="SM00283">
    <property type="entry name" value="MA"/>
    <property type="match status" value="1"/>
</dbReference>
<keyword evidence="5" id="KW-1133">Transmembrane helix</keyword>
<keyword evidence="9" id="KW-1185">Reference proteome</keyword>
<feature type="domain" description="Methyl-accepting transducer" evidence="6">
    <location>
        <begin position="394"/>
        <end position="630"/>
    </location>
</feature>
<sequence length="667" mass="74385">MKLTVANRMILGFGILFLLMLSQALTAFLSQESVQTKQDYLLNELLPIQTNINHLSQRLLQANKSTMQHLSTASAEDRLAIEDEFDKIRNQFHDAKDLIQKELQGFPTLLPLFESVISPSSDSFQFSQQLIQQNNLKITQQQELLLALDAFKEEWEFYKTDIEDLNLELSSNEAQSARFSFQFLTQTLGEFNADINITLAIKDQFDLDRVLSLQHDRYETALNTASEFGDFEFIIMDKMQFYLDFLDLTLNNEAGVYAKLIPVINQQDQSAQLLEQLNRSVNEADKGFSDLLDQVMTNSNTIQSNSLAERQQSQAVQLALLILSILIAAGIVYSSVQSIKKPLKLILGSLERMTAGDLTCDLSMKNTDEFGLIAKQITVLRDNLISILKELSRVSNEVSQTTQQAIKNNQQTHQQIEHQRQESANMSQSIQQFTHSAQEVSNNAQISLSEVENLYQLAQVSSQSIGENKLSANRMEDEITNANHAIESLTNEVDGIGTIVHSIQDITSQTNLLALNASIEAARAGEHGRGFAVVADEVRALANSTQLATQDIENIVSKLKESVQRVTSSMETTQGEATSMLKIANTIDGSYEKLTSAIDLVGNSSTDISNAVITQTQMVEDLNRNIEQIVELANKIALQSSSSGERTTKLTNLVETQRQLVGKFTIQ</sequence>
<evidence type="ECO:0000256" key="2">
    <source>
        <dbReference type="ARBA" id="ARBA00023224"/>
    </source>
</evidence>
<dbReference type="Pfam" id="PF00672">
    <property type="entry name" value="HAMP"/>
    <property type="match status" value="1"/>
</dbReference>
<dbReference type="InterPro" id="IPR004089">
    <property type="entry name" value="MCPsignal_dom"/>
</dbReference>
<gene>
    <name evidence="8" type="ORF">O1D97_19210</name>
</gene>
<keyword evidence="2 4" id="KW-0807">Transducer</keyword>
<feature type="domain" description="HAMP" evidence="7">
    <location>
        <begin position="337"/>
        <end position="389"/>
    </location>
</feature>
<reference evidence="8" key="1">
    <citation type="submission" date="2022-12" db="EMBL/GenBank/DDBJ databases">
        <title>Marinomonas 15G1-11 sp. nov, isolated from marine algae.</title>
        <authorList>
            <person name="Butt M."/>
            <person name="Choi D.G."/>
            <person name="Kim J.M."/>
            <person name="Lee J.K."/>
            <person name="Baek J.H."/>
            <person name="Jeon C.O."/>
        </authorList>
    </citation>
    <scope>NUCLEOTIDE SEQUENCE</scope>
    <source>
        <strain evidence="8">15G1-11</strain>
    </source>
</reference>
<evidence type="ECO:0000259" key="7">
    <source>
        <dbReference type="PROSITE" id="PS50885"/>
    </source>
</evidence>
<accession>A0ABT4JZ57</accession>
<dbReference type="PANTHER" id="PTHR32089">
    <property type="entry name" value="METHYL-ACCEPTING CHEMOTAXIS PROTEIN MCPB"/>
    <property type="match status" value="1"/>
</dbReference>
<protein>
    <submittedName>
        <fullName evidence="8">Methyl-accepting chemotaxis protein</fullName>
    </submittedName>
</protein>
<dbReference type="Proteomes" id="UP001149719">
    <property type="component" value="Unassembled WGS sequence"/>
</dbReference>